<feature type="compositionally biased region" description="Basic and acidic residues" evidence="1">
    <location>
        <begin position="34"/>
        <end position="45"/>
    </location>
</feature>
<evidence type="ECO:0000313" key="2">
    <source>
        <dbReference type="EMBL" id="KZM25073.1"/>
    </source>
</evidence>
<keyword evidence="3" id="KW-1185">Reference proteome</keyword>
<evidence type="ECO:0000313" key="3">
    <source>
        <dbReference type="Proteomes" id="UP000076837"/>
    </source>
</evidence>
<reference evidence="2 3" key="1">
    <citation type="journal article" date="2016" name="Sci. Rep.">
        <title>Draft genome sequencing and secretome analysis of fungal phytopathogen Ascochyta rabiei provides insight into the necrotrophic effector repertoire.</title>
        <authorList>
            <person name="Verma S."/>
            <person name="Gazara R.K."/>
            <person name="Nizam S."/>
            <person name="Parween S."/>
            <person name="Chattopadhyay D."/>
            <person name="Verma P.K."/>
        </authorList>
    </citation>
    <scope>NUCLEOTIDE SEQUENCE [LARGE SCALE GENOMIC DNA]</scope>
    <source>
        <strain evidence="2 3">ArDII</strain>
    </source>
</reference>
<dbReference type="EMBL" id="JYNV01000142">
    <property type="protein sequence ID" value="KZM25073.1"/>
    <property type="molecule type" value="Genomic_DNA"/>
</dbReference>
<gene>
    <name evidence="2" type="ORF">ST47_g3810</name>
</gene>
<dbReference type="AlphaFoldDB" id="A0A163GYV8"/>
<dbReference type="Proteomes" id="UP000076837">
    <property type="component" value="Unassembled WGS sequence"/>
</dbReference>
<evidence type="ECO:0000256" key="1">
    <source>
        <dbReference type="SAM" id="MobiDB-lite"/>
    </source>
</evidence>
<proteinExistence type="predicted"/>
<organism evidence="2 3">
    <name type="scientific">Didymella rabiei</name>
    <name type="common">Chickpea ascochyta blight fungus</name>
    <name type="synonym">Mycosphaerella rabiei</name>
    <dbReference type="NCBI Taxonomy" id="5454"/>
    <lineage>
        <taxon>Eukaryota</taxon>
        <taxon>Fungi</taxon>
        <taxon>Dikarya</taxon>
        <taxon>Ascomycota</taxon>
        <taxon>Pezizomycotina</taxon>
        <taxon>Dothideomycetes</taxon>
        <taxon>Pleosporomycetidae</taxon>
        <taxon>Pleosporales</taxon>
        <taxon>Pleosporineae</taxon>
        <taxon>Didymellaceae</taxon>
        <taxon>Ascochyta</taxon>
    </lineage>
</organism>
<name>A0A163GYV8_DIDRA</name>
<sequence length="340" mass="37190">MGLAADLPIQVVGVHAANGQWEAEVPARGSGALAEDRTETPERSFEPTAQGQGLRMHGSAALEARCGRGSAWPSTPIAAAERVVRFSTILFAAPRAVLRKDRLWRRGCKGQPLASIRSARRREKPLPFCTHDVRPTTTVTVSVVRWVPSPDAGLSTLDSRILTPEQAGAVERRTGQHDAIGGSPIPCPMPHAPCPMPHAVHRGPPNTHEGSRAPQSRLQILKSLCKYHWLRNLTASSTDMLPTLTGMTITTSRSGPSHYAWTSTAGRASQRQWTCFGCIGPIVRRQPSRMPYLQRPSPLPFLCSYHLCKPMPVLPSRYPPSAIRHSPSAIRCMPNENKRV</sequence>
<feature type="region of interest" description="Disordered" evidence="1">
    <location>
        <begin position="25"/>
        <end position="56"/>
    </location>
</feature>
<accession>A0A163GYV8</accession>
<protein>
    <submittedName>
        <fullName evidence="2">Uncharacterized protein</fullName>
    </submittedName>
</protein>
<comment type="caution">
    <text evidence="2">The sequence shown here is derived from an EMBL/GenBank/DDBJ whole genome shotgun (WGS) entry which is preliminary data.</text>
</comment>